<accession>A0ACC2STY9</accession>
<name>A0ACC2STY9_9FUNG</name>
<sequence>MLSRFTFSMDIVTKNCMVNELDELVLTSLASCCAPALGVYRVGHVRLSPDRLNSHLSSCTNSSEAVKLFKRANKNVAQTFYSIETQISLLKMM</sequence>
<organism evidence="1 2">
    <name type="scientific">Entomophthora muscae</name>
    <dbReference type="NCBI Taxonomy" id="34485"/>
    <lineage>
        <taxon>Eukaryota</taxon>
        <taxon>Fungi</taxon>
        <taxon>Fungi incertae sedis</taxon>
        <taxon>Zoopagomycota</taxon>
        <taxon>Entomophthoromycotina</taxon>
        <taxon>Entomophthoromycetes</taxon>
        <taxon>Entomophthorales</taxon>
        <taxon>Entomophthoraceae</taxon>
        <taxon>Entomophthora</taxon>
    </lineage>
</organism>
<reference evidence="1" key="1">
    <citation type="submission" date="2022-04" db="EMBL/GenBank/DDBJ databases">
        <title>Genome of the entomopathogenic fungus Entomophthora muscae.</title>
        <authorList>
            <person name="Elya C."/>
            <person name="Lovett B.R."/>
            <person name="Lee E."/>
            <person name="Macias A.M."/>
            <person name="Hajek A.E."/>
            <person name="De Bivort B.L."/>
            <person name="Kasson M.T."/>
            <person name="De Fine Licht H.H."/>
            <person name="Stajich J.E."/>
        </authorList>
    </citation>
    <scope>NUCLEOTIDE SEQUENCE</scope>
    <source>
        <strain evidence="1">Berkeley</strain>
    </source>
</reference>
<protein>
    <submittedName>
        <fullName evidence="1">Uncharacterized protein</fullName>
    </submittedName>
</protein>
<dbReference type="Proteomes" id="UP001165960">
    <property type="component" value="Unassembled WGS sequence"/>
</dbReference>
<gene>
    <name evidence="1" type="ORF">DSO57_1016468</name>
</gene>
<comment type="caution">
    <text evidence="1">The sequence shown here is derived from an EMBL/GenBank/DDBJ whole genome shotgun (WGS) entry which is preliminary data.</text>
</comment>
<evidence type="ECO:0000313" key="2">
    <source>
        <dbReference type="Proteomes" id="UP001165960"/>
    </source>
</evidence>
<evidence type="ECO:0000313" key="1">
    <source>
        <dbReference type="EMBL" id="KAJ9065727.1"/>
    </source>
</evidence>
<keyword evidence="2" id="KW-1185">Reference proteome</keyword>
<dbReference type="EMBL" id="QTSX02004327">
    <property type="protein sequence ID" value="KAJ9065727.1"/>
    <property type="molecule type" value="Genomic_DNA"/>
</dbReference>
<proteinExistence type="predicted"/>